<feature type="signal peptide" evidence="2">
    <location>
        <begin position="1"/>
        <end position="36"/>
    </location>
</feature>
<evidence type="ECO:0000256" key="1">
    <source>
        <dbReference type="SAM" id="MobiDB-lite"/>
    </source>
</evidence>
<feature type="chain" id="PRO_5046710121" evidence="2">
    <location>
        <begin position="37"/>
        <end position="188"/>
    </location>
</feature>
<dbReference type="Gene3D" id="2.60.40.1890">
    <property type="entry name" value="PCu(A)C copper chaperone"/>
    <property type="match status" value="1"/>
</dbReference>
<dbReference type="RefSeq" id="WP_200671093.1">
    <property type="nucleotide sequence ID" value="NZ_JACWCW010000041.1"/>
</dbReference>
<keyword evidence="2" id="KW-0732">Signal</keyword>
<feature type="compositionally biased region" description="Basic and acidic residues" evidence="1">
    <location>
        <begin position="176"/>
        <end position="188"/>
    </location>
</feature>
<dbReference type="InterPro" id="IPR036182">
    <property type="entry name" value="PCuAC_sf"/>
</dbReference>
<dbReference type="PANTHER" id="PTHR36302">
    <property type="entry name" value="BLR7088 PROTEIN"/>
    <property type="match status" value="1"/>
</dbReference>
<dbReference type="SUPFAM" id="SSF110087">
    <property type="entry name" value="DR1885-like metal-binding protein"/>
    <property type="match status" value="1"/>
</dbReference>
<evidence type="ECO:0000256" key="2">
    <source>
        <dbReference type="SAM" id="SignalP"/>
    </source>
</evidence>
<organism evidence="3 4">
    <name type="scientific">Methylorubrum rhodesianum</name>
    <dbReference type="NCBI Taxonomy" id="29427"/>
    <lineage>
        <taxon>Bacteria</taxon>
        <taxon>Pseudomonadati</taxon>
        <taxon>Pseudomonadota</taxon>
        <taxon>Alphaproteobacteria</taxon>
        <taxon>Hyphomicrobiales</taxon>
        <taxon>Methylobacteriaceae</taxon>
        <taxon>Methylorubrum</taxon>
    </lineage>
</organism>
<dbReference type="EMBL" id="JAQYXL010000001">
    <property type="protein sequence ID" value="MEN3227727.1"/>
    <property type="molecule type" value="Genomic_DNA"/>
</dbReference>
<dbReference type="InterPro" id="IPR007410">
    <property type="entry name" value="LpqE-like"/>
</dbReference>
<gene>
    <name evidence="3" type="ORF">PUR21_08840</name>
</gene>
<accession>A0ABU9Z8W8</accession>
<comment type="caution">
    <text evidence="3">The sequence shown here is derived from an EMBL/GenBank/DDBJ whole genome shotgun (WGS) entry which is preliminary data.</text>
</comment>
<reference evidence="3 4" key="1">
    <citation type="journal article" date="2023" name="PLoS ONE">
        <title>Complete genome assembly of Hawai'i environmental nontuberculous mycobacteria reveals unexpected co-isolation with methylobacteria.</title>
        <authorList>
            <person name="Hendrix J."/>
            <person name="Epperson L.E."/>
            <person name="Tong E.I."/>
            <person name="Chan Y.L."/>
            <person name="Hasan N.A."/>
            <person name="Dawrs S.N."/>
            <person name="Norton G.J."/>
            <person name="Virdi R."/>
            <person name="Crooks J.L."/>
            <person name="Chan E.D."/>
            <person name="Honda J.R."/>
            <person name="Strong M."/>
        </authorList>
    </citation>
    <scope>NUCLEOTIDE SEQUENCE [LARGE SCALE GENOMIC DNA]</scope>
    <source>
        <strain evidence="3 4">NJH_HI01</strain>
    </source>
</reference>
<sequence length="188" mass="19318">MRLHVFPSTLLLALGLGLGVTSLAVTSLAVTSPAHAHDYTAGPLKIGHPWSRATPGGAKVAGGYLTVTNTGTEPERLTGGTINAAGRGELHTMSMEGGVMKMAPLANGLEIPPGQTVTLAPSGHHLMFLDLKAPLKKGERVKGTLSFERAGRVPVEFAVESLAAKAPEAASGTHDPSGHDHAGHDHGH</sequence>
<name>A0ABU9Z8W8_9HYPH</name>
<dbReference type="InterPro" id="IPR058248">
    <property type="entry name" value="Lxx211020-like"/>
</dbReference>
<feature type="region of interest" description="Disordered" evidence="1">
    <location>
        <begin position="166"/>
        <end position="188"/>
    </location>
</feature>
<dbReference type="PANTHER" id="PTHR36302:SF1">
    <property type="entry name" value="COPPER CHAPERONE PCU(A)C"/>
    <property type="match status" value="1"/>
</dbReference>
<keyword evidence="4" id="KW-1185">Reference proteome</keyword>
<dbReference type="Pfam" id="PF04314">
    <property type="entry name" value="PCuAC"/>
    <property type="match status" value="1"/>
</dbReference>
<evidence type="ECO:0000313" key="3">
    <source>
        <dbReference type="EMBL" id="MEN3227727.1"/>
    </source>
</evidence>
<protein>
    <submittedName>
        <fullName evidence="3">Copper chaperone PCu(A)C</fullName>
    </submittedName>
</protein>
<proteinExistence type="predicted"/>
<dbReference type="Proteomes" id="UP001404845">
    <property type="component" value="Unassembled WGS sequence"/>
</dbReference>
<evidence type="ECO:0000313" key="4">
    <source>
        <dbReference type="Proteomes" id="UP001404845"/>
    </source>
</evidence>